<dbReference type="SMART" id="SM00304">
    <property type="entry name" value="HAMP"/>
    <property type="match status" value="1"/>
</dbReference>
<evidence type="ECO:0000256" key="3">
    <source>
        <dbReference type="PROSITE-ProRule" id="PRU00284"/>
    </source>
</evidence>
<keyword evidence="1 3" id="KW-0807">Transducer</keyword>
<keyword evidence="6" id="KW-1133">Transmembrane helix</keyword>
<evidence type="ECO:0000259" key="7">
    <source>
        <dbReference type="PROSITE" id="PS50111"/>
    </source>
</evidence>
<evidence type="ECO:0000313" key="10">
    <source>
        <dbReference type="Proteomes" id="UP000774000"/>
    </source>
</evidence>
<feature type="domain" description="HAMP" evidence="8">
    <location>
        <begin position="320"/>
        <end position="372"/>
    </location>
</feature>
<dbReference type="PROSITE" id="PS50885">
    <property type="entry name" value="HAMP"/>
    <property type="match status" value="1"/>
</dbReference>
<dbReference type="RefSeq" id="WP_204702971.1">
    <property type="nucleotide sequence ID" value="NZ_JAFBDQ010000022.1"/>
</dbReference>
<reference evidence="9" key="1">
    <citation type="submission" date="2021-01" db="EMBL/GenBank/DDBJ databases">
        <title>Genomic Encyclopedia of Type Strains, Phase IV (KMG-IV): sequencing the most valuable type-strain genomes for metagenomic binning, comparative biology and taxonomic classification.</title>
        <authorList>
            <person name="Goeker M."/>
        </authorList>
    </citation>
    <scope>NUCLEOTIDE SEQUENCE</scope>
    <source>
        <strain evidence="9">DSM 23230</strain>
    </source>
</reference>
<evidence type="ECO:0000256" key="5">
    <source>
        <dbReference type="SAM" id="MobiDB-lite"/>
    </source>
</evidence>
<evidence type="ECO:0000256" key="1">
    <source>
        <dbReference type="ARBA" id="ARBA00023224"/>
    </source>
</evidence>
<feature type="region of interest" description="Disordered" evidence="5">
    <location>
        <begin position="593"/>
        <end position="612"/>
    </location>
</feature>
<dbReference type="SMART" id="SM00283">
    <property type="entry name" value="MA"/>
    <property type="match status" value="1"/>
</dbReference>
<keyword evidence="6" id="KW-0472">Membrane</keyword>
<protein>
    <submittedName>
        <fullName evidence="9">Methyl-accepting chemotaxis protein</fullName>
    </submittedName>
</protein>
<keyword evidence="10" id="KW-1185">Reference proteome</keyword>
<evidence type="ECO:0000256" key="4">
    <source>
        <dbReference type="SAM" id="Coils"/>
    </source>
</evidence>
<dbReference type="PROSITE" id="PS50111">
    <property type="entry name" value="CHEMOTAXIS_TRANSDUC_2"/>
    <property type="match status" value="1"/>
</dbReference>
<dbReference type="Pfam" id="PF00672">
    <property type="entry name" value="HAMP"/>
    <property type="match status" value="1"/>
</dbReference>
<proteinExistence type="inferred from homology"/>
<gene>
    <name evidence="9" type="ORF">JOC47_002879</name>
</gene>
<name>A0A938XUZ2_9FIRM</name>
<feature type="coiled-coil region" evidence="4">
    <location>
        <begin position="626"/>
        <end position="664"/>
    </location>
</feature>
<dbReference type="GO" id="GO:0016020">
    <property type="term" value="C:membrane"/>
    <property type="evidence" value="ECO:0007669"/>
    <property type="project" value="InterPro"/>
</dbReference>
<evidence type="ECO:0000313" key="9">
    <source>
        <dbReference type="EMBL" id="MBM7558010.1"/>
    </source>
</evidence>
<dbReference type="InterPro" id="IPR003660">
    <property type="entry name" value="HAMP_dom"/>
</dbReference>
<sequence length="665" mass="75580">MKFKSYKYELILKLIVVITLILTIIIGFNFYFSRQNLIKKYQNSETRVISQATNILNQTDVLYQILNNNMNKQMKEFSKEIAQVYSRNNGNLSNQDLKELKRKYEVSDIYLINKQGIIEKTTFAKDQGLNLFKAIKGFDKFLTDVRTGDEFVSNKIALEQKTNKFKKFTYYPAPDHEYIIELGWYAQDFDPTIKKTSFQKITKDIVEQNYLIKNIRLFDLADFRTLGDMNYKLPQKHQIEIKNKANQDKIMLNENTKSYGQLEYVYKKVAFSSMNHGRLIQIVLNKEKLITDLRKEIFLNLGLFLLGLLITVGISYLLSKDIISLINKVKNKVVKLGNGDLTVQIVENREDEFGELAKSFNQTVKRQRKLITNIFKLIEDLSSYSNEISKVDEKINDTFDFIKGVKTGNKETAAAIDEISISIEEIAKGTESLSVKAETISELGTETFSIMKEADDKINFGTELVNEAVKVMEDLENSVSKVDKISEKIMGIADETNLLSLDGAIEAADSGGAGQGFASVADDIKDLADESMKSAKEVKEIVTEVKEVAERTINIMVPSDESHQNIADVFKEIQNLSGDLMNKAEQVTETTEDQVASTEEISASTEEISASTEEVSAQADKMYKNAQELENIMSQVVEANQNLNDRFKEQAQESKEKLEEVNIEL</sequence>
<dbReference type="AlphaFoldDB" id="A0A938XUZ2"/>
<comment type="similarity">
    <text evidence="2">Belongs to the methyl-accepting chemotaxis (MCP) protein family.</text>
</comment>
<dbReference type="InterPro" id="IPR004089">
    <property type="entry name" value="MCPsignal_dom"/>
</dbReference>
<dbReference type="EMBL" id="JAFBDQ010000022">
    <property type="protein sequence ID" value="MBM7558010.1"/>
    <property type="molecule type" value="Genomic_DNA"/>
</dbReference>
<feature type="transmembrane region" description="Helical" evidence="6">
    <location>
        <begin position="12"/>
        <end position="32"/>
    </location>
</feature>
<keyword evidence="4" id="KW-0175">Coiled coil</keyword>
<accession>A0A938XUZ2</accession>
<evidence type="ECO:0000259" key="8">
    <source>
        <dbReference type="PROSITE" id="PS50885"/>
    </source>
</evidence>
<evidence type="ECO:0000256" key="2">
    <source>
        <dbReference type="ARBA" id="ARBA00029447"/>
    </source>
</evidence>
<dbReference type="CDD" id="cd06225">
    <property type="entry name" value="HAMP"/>
    <property type="match status" value="1"/>
</dbReference>
<dbReference type="SUPFAM" id="SSF58104">
    <property type="entry name" value="Methyl-accepting chemotaxis protein (MCP) signaling domain"/>
    <property type="match status" value="1"/>
</dbReference>
<feature type="transmembrane region" description="Helical" evidence="6">
    <location>
        <begin position="297"/>
        <end position="318"/>
    </location>
</feature>
<feature type="compositionally biased region" description="Low complexity" evidence="5">
    <location>
        <begin position="595"/>
        <end position="612"/>
    </location>
</feature>
<dbReference type="Proteomes" id="UP000774000">
    <property type="component" value="Unassembled WGS sequence"/>
</dbReference>
<organism evidence="9 10">
    <name type="scientific">Halanaerobacter jeridensis</name>
    <dbReference type="NCBI Taxonomy" id="706427"/>
    <lineage>
        <taxon>Bacteria</taxon>
        <taxon>Bacillati</taxon>
        <taxon>Bacillota</taxon>
        <taxon>Clostridia</taxon>
        <taxon>Halanaerobiales</taxon>
        <taxon>Halobacteroidaceae</taxon>
        <taxon>Halanaerobacter</taxon>
    </lineage>
</organism>
<dbReference type="Gene3D" id="6.10.340.10">
    <property type="match status" value="1"/>
</dbReference>
<dbReference type="GO" id="GO:0007165">
    <property type="term" value="P:signal transduction"/>
    <property type="evidence" value="ECO:0007669"/>
    <property type="project" value="UniProtKB-KW"/>
</dbReference>
<dbReference type="PANTHER" id="PTHR32089:SF112">
    <property type="entry name" value="LYSOZYME-LIKE PROTEIN-RELATED"/>
    <property type="match status" value="1"/>
</dbReference>
<dbReference type="Pfam" id="PF00015">
    <property type="entry name" value="MCPsignal"/>
    <property type="match status" value="1"/>
</dbReference>
<feature type="domain" description="Methyl-accepting transducer" evidence="7">
    <location>
        <begin position="410"/>
        <end position="616"/>
    </location>
</feature>
<comment type="caution">
    <text evidence="9">The sequence shown here is derived from an EMBL/GenBank/DDBJ whole genome shotgun (WGS) entry which is preliminary data.</text>
</comment>
<evidence type="ECO:0000256" key="6">
    <source>
        <dbReference type="SAM" id="Phobius"/>
    </source>
</evidence>
<keyword evidence="6" id="KW-0812">Transmembrane</keyword>
<dbReference type="PANTHER" id="PTHR32089">
    <property type="entry name" value="METHYL-ACCEPTING CHEMOTAXIS PROTEIN MCPB"/>
    <property type="match status" value="1"/>
</dbReference>
<dbReference type="Gene3D" id="1.10.287.950">
    <property type="entry name" value="Methyl-accepting chemotaxis protein"/>
    <property type="match status" value="1"/>
</dbReference>